<dbReference type="SMART" id="SM01189">
    <property type="entry name" value="ELM2"/>
    <property type="match status" value="1"/>
</dbReference>
<accession>M8BEL0</accession>
<dbReference type="PROSITE" id="PS51156">
    <property type="entry name" value="ELM2"/>
    <property type="match status" value="1"/>
</dbReference>
<dbReference type="PANTHER" id="PTHR46872">
    <property type="entry name" value="DNA BINDING PROTEIN"/>
    <property type="match status" value="1"/>
</dbReference>
<dbReference type="AlphaFoldDB" id="M8BEL0"/>
<sequence>MDLSAASALAVLSKLQLLGFCVGLQIPDDAAHPSQGFHTILAAFLGEVYPGERDARPLPAALGNGRRVDLFRLFTAVRAAGGYAVVSSPSAGVWAAAAGSAALAAPVKLIYAKYLGAVERWIQRLPEAQPPPSDEMRQELLCVRGANGVEMEDCNAAGSAALAAPVKLIYAKYLGAVERWIQRLPEAQPPPSDEMRQELLCVRGANGVEMEDCNGRDQRHGALKRKREDIAGMLDWVRGLAETVSEEGAIAAGLADGYFPVALAAREAVSRKRARRASVTNGALLQEIGCRCCRSTTCARIGVQCSKIVQQPGSDANKLTRVVDVNGSSTVIEQASSVNGQLKHSKSQQRNKLLVGSNYQAVVPQWTGVPPENYGDPETLKWLGTKIWPPENEKKITPTYHDRIGKGREYVCSCNIPRSVECVRFHIAERRLQLRRELGSAFYQWGFDRMGEEVALSWTDEEEASFKAVMQTYAPSPARNLWNHLQSSFRWKPRKELVSYYFNCFLLRRRCYQNRTAPKKIDSDDEEETEFRFLGNRMGQSATKYDSTKRTVCIQSTHCMDLDDE</sequence>
<name>M8BEL0_AEGTA</name>
<dbReference type="EnsemblPlants" id="EMT12135">
    <property type="protein sequence ID" value="EMT12135"/>
    <property type="gene ID" value="F775_04400"/>
</dbReference>
<evidence type="ECO:0000313" key="1">
    <source>
        <dbReference type="EnsemblPlants" id="EMT12135"/>
    </source>
</evidence>
<organism evidence="1">
    <name type="scientific">Aegilops tauschii</name>
    <name type="common">Tausch's goatgrass</name>
    <name type="synonym">Aegilops squarrosa</name>
    <dbReference type="NCBI Taxonomy" id="37682"/>
    <lineage>
        <taxon>Eukaryota</taxon>
        <taxon>Viridiplantae</taxon>
        <taxon>Streptophyta</taxon>
        <taxon>Embryophyta</taxon>
        <taxon>Tracheophyta</taxon>
        <taxon>Spermatophyta</taxon>
        <taxon>Magnoliopsida</taxon>
        <taxon>Liliopsida</taxon>
        <taxon>Poales</taxon>
        <taxon>Poaceae</taxon>
        <taxon>BOP clade</taxon>
        <taxon>Pooideae</taxon>
        <taxon>Triticodae</taxon>
        <taxon>Triticeae</taxon>
        <taxon>Triticinae</taxon>
        <taxon>Aegilops</taxon>
    </lineage>
</organism>
<protein>
    <recommendedName>
        <fullName evidence="2">ELM2 domain-containing protein</fullName>
    </recommendedName>
</protein>
<dbReference type="InterPro" id="IPR000949">
    <property type="entry name" value="ELM2_dom"/>
</dbReference>
<dbReference type="Gene3D" id="1.10.150.60">
    <property type="entry name" value="ARID DNA-binding domain"/>
    <property type="match status" value="1"/>
</dbReference>
<proteinExistence type="predicted"/>
<dbReference type="GO" id="GO:0003677">
    <property type="term" value="F:DNA binding"/>
    <property type="evidence" value="ECO:0007669"/>
    <property type="project" value="InterPro"/>
</dbReference>
<evidence type="ECO:0008006" key="2">
    <source>
        <dbReference type="Google" id="ProtNLM"/>
    </source>
</evidence>
<reference evidence="1" key="1">
    <citation type="submission" date="2015-06" db="UniProtKB">
        <authorList>
            <consortium name="EnsemblPlants"/>
        </authorList>
    </citation>
    <scope>IDENTIFICATION</scope>
</reference>
<dbReference type="InterPro" id="IPR036431">
    <property type="entry name" value="ARID_dom_sf"/>
</dbReference>
<dbReference type="SUPFAM" id="SSF46774">
    <property type="entry name" value="ARID-like"/>
    <property type="match status" value="1"/>
</dbReference>
<dbReference type="PROSITE" id="PS51011">
    <property type="entry name" value="ARID"/>
    <property type="match status" value="1"/>
</dbReference>
<dbReference type="PANTHER" id="PTHR46872:SF10">
    <property type="entry name" value="MYB-LIKE DOMAIN-CONTAINING PROTEIN"/>
    <property type="match status" value="1"/>
</dbReference>
<dbReference type="InterPro" id="IPR001606">
    <property type="entry name" value="ARID_dom"/>
</dbReference>